<dbReference type="EMBL" id="MCGN01000005">
    <property type="protein sequence ID" value="ORY96843.1"/>
    <property type="molecule type" value="Genomic_DNA"/>
</dbReference>
<dbReference type="GO" id="GO:0016740">
    <property type="term" value="F:transferase activity"/>
    <property type="evidence" value="ECO:0007669"/>
    <property type="project" value="UniProtKB-KW"/>
</dbReference>
<evidence type="ECO:0000313" key="5">
    <source>
        <dbReference type="Proteomes" id="UP000242180"/>
    </source>
</evidence>
<evidence type="ECO:0000256" key="3">
    <source>
        <dbReference type="ARBA" id="ARBA00023277"/>
    </source>
</evidence>
<dbReference type="STRING" id="13706.A0A1X2HDF6"/>
<dbReference type="InterPro" id="IPR019378">
    <property type="entry name" value="GDP-Fuc_O-FucTrfase"/>
</dbReference>
<keyword evidence="1" id="KW-0808">Transferase</keyword>
<dbReference type="CDD" id="cd11296">
    <property type="entry name" value="O-FucT_like"/>
    <property type="match status" value="1"/>
</dbReference>
<dbReference type="OMA" id="RYDWRIF"/>
<dbReference type="OrthoDB" id="1882547at2759"/>
<keyword evidence="5" id="KW-1185">Reference proteome</keyword>
<evidence type="ECO:0008006" key="6">
    <source>
        <dbReference type="Google" id="ProtNLM"/>
    </source>
</evidence>
<keyword evidence="3" id="KW-0119">Carbohydrate metabolism</keyword>
<evidence type="ECO:0000256" key="2">
    <source>
        <dbReference type="ARBA" id="ARBA00023253"/>
    </source>
</evidence>
<dbReference type="AlphaFoldDB" id="A0A1X2HDF6"/>
<evidence type="ECO:0000256" key="1">
    <source>
        <dbReference type="ARBA" id="ARBA00022679"/>
    </source>
</evidence>
<comment type="caution">
    <text evidence="4">The sequence shown here is derived from an EMBL/GenBank/DDBJ whole genome shotgun (WGS) entry which is preliminary data.</text>
</comment>
<sequence length="516" mass="59317">MTFRSKVTLLCALCILYIFVFTLPQLRSTQSDFFSEENDNIVDFETSWRWHRETSLTPPPYSSPTINPEEQSELELGYIQPDLETPPPSPSPSSATVPVPVPFRHDPDEKFITFFTHSGFQNQLIQVENGILLAWYLNRTLVLPRALMGEAFGWSYFDKLHLEHMLRDPSAADPCSRLADAITAWEIECPDRTRYTVMPFDDIFDLSWAKQHVRIILRDRSDFDWFESEFDIHRAGVPNRVNGSYVDGDILFFKGETRYDWRIFDTPRKSHRLGKYAESLDIFQLRKRNEKLIHFSSLFGTGKLPIRRPEHYDFLRTLQRSITYRHPAVLNAAERIVELMGGAGDFIGLHVRSSDGWFVKALPENVLSIVSQINREMESRQRPIIKNVSPPTLNECLQLSRTSNMSLIYLATDARSPRTDPAFRPLWETYPCTFTMDDVLAPDSPDWAELDALVDSSSGSSLRRFFLPLVDASVASRGWNFIGSKGSTFSGYIYRLHDVFWSSAVSQTLSEEQPKA</sequence>
<proteinExistence type="predicted"/>
<dbReference type="GO" id="GO:0006004">
    <property type="term" value="P:fucose metabolic process"/>
    <property type="evidence" value="ECO:0007669"/>
    <property type="project" value="UniProtKB-KW"/>
</dbReference>
<gene>
    <name evidence="4" type="ORF">BCR43DRAFT_474796</name>
</gene>
<keyword evidence="2" id="KW-0294">Fucose metabolism</keyword>
<protein>
    <recommendedName>
        <fullName evidence="6">GDP-fucose protein O-fucosyltransferase-domain-containing protein</fullName>
    </recommendedName>
</protein>
<organism evidence="4 5">
    <name type="scientific">Syncephalastrum racemosum</name>
    <name type="common">Filamentous fungus</name>
    <dbReference type="NCBI Taxonomy" id="13706"/>
    <lineage>
        <taxon>Eukaryota</taxon>
        <taxon>Fungi</taxon>
        <taxon>Fungi incertae sedis</taxon>
        <taxon>Mucoromycota</taxon>
        <taxon>Mucoromycotina</taxon>
        <taxon>Mucoromycetes</taxon>
        <taxon>Mucorales</taxon>
        <taxon>Syncephalastraceae</taxon>
        <taxon>Syncephalastrum</taxon>
    </lineage>
</organism>
<dbReference type="InParanoid" id="A0A1X2HDF6"/>
<dbReference type="PANTHER" id="PTHR36050:SF1">
    <property type="entry name" value="O-FUCOSYLTRANSFERASE 30"/>
    <property type="match status" value="1"/>
</dbReference>
<dbReference type="Proteomes" id="UP000242180">
    <property type="component" value="Unassembled WGS sequence"/>
</dbReference>
<dbReference type="PANTHER" id="PTHR36050">
    <property type="entry name" value="O-FUCOSYLTRANSFERASE 30"/>
    <property type="match status" value="1"/>
</dbReference>
<dbReference type="Pfam" id="PF10250">
    <property type="entry name" value="O-FucT"/>
    <property type="match status" value="1"/>
</dbReference>
<evidence type="ECO:0000313" key="4">
    <source>
        <dbReference type="EMBL" id="ORY96843.1"/>
    </source>
</evidence>
<name>A0A1X2HDF6_SYNRA</name>
<dbReference type="Gene3D" id="3.40.50.11350">
    <property type="match status" value="1"/>
</dbReference>
<accession>A0A1X2HDF6</accession>
<reference evidence="4 5" key="1">
    <citation type="submission" date="2016-07" db="EMBL/GenBank/DDBJ databases">
        <title>Pervasive Adenine N6-methylation of Active Genes in Fungi.</title>
        <authorList>
            <consortium name="DOE Joint Genome Institute"/>
            <person name="Mondo S.J."/>
            <person name="Dannebaum R.O."/>
            <person name="Kuo R.C."/>
            <person name="Labutti K."/>
            <person name="Haridas S."/>
            <person name="Kuo A."/>
            <person name="Salamov A."/>
            <person name="Ahrendt S.R."/>
            <person name="Lipzen A."/>
            <person name="Sullivan W."/>
            <person name="Andreopoulos W.B."/>
            <person name="Clum A."/>
            <person name="Lindquist E."/>
            <person name="Daum C."/>
            <person name="Ramamoorthy G.K."/>
            <person name="Gryganskyi A."/>
            <person name="Culley D."/>
            <person name="Magnuson J.K."/>
            <person name="James T.Y."/>
            <person name="O'Malley M.A."/>
            <person name="Stajich J.E."/>
            <person name="Spatafora J.W."/>
            <person name="Visel A."/>
            <person name="Grigoriev I.V."/>
        </authorList>
    </citation>
    <scope>NUCLEOTIDE SEQUENCE [LARGE SCALE GENOMIC DNA]</scope>
    <source>
        <strain evidence="4 5">NRRL 2496</strain>
    </source>
</reference>